<feature type="transmembrane region" description="Helical" evidence="1">
    <location>
        <begin position="168"/>
        <end position="192"/>
    </location>
</feature>
<name>A0A381UBD1_9ZZZZ</name>
<dbReference type="InterPro" id="IPR022134">
    <property type="entry name" value="DUF3667"/>
</dbReference>
<accession>A0A381UBD1</accession>
<sequence length="255" mass="30585">MKNQNCQNCDQPLNGEYCSNCGQRDIELLKFKKLIKDFFDHHLDLDSRIFRTIKYLMFRPGFLTIEYWNGRRARYVPPFKIYLLTSFLYFMVLSLNTNNQVVENDIVETKIEKNIDNNSDENDYFESYFSFMQKNLKIVELILLLPLTALGLQLINRKIHKLYFSHNFIASIHLSSGWFIIDTIIELLIWIFPKYSMYLDYLEITSLIYLTFVLRNIYNMSTIRALFKTIFLMAFILFFIILFLAIFVITQEFFN</sequence>
<gene>
    <name evidence="2" type="ORF">METZ01_LOCUS77521</name>
</gene>
<reference evidence="2" key="1">
    <citation type="submission" date="2018-05" db="EMBL/GenBank/DDBJ databases">
        <authorList>
            <person name="Lanie J.A."/>
            <person name="Ng W.-L."/>
            <person name="Kazmierczak K.M."/>
            <person name="Andrzejewski T.M."/>
            <person name="Davidsen T.M."/>
            <person name="Wayne K.J."/>
            <person name="Tettelin H."/>
            <person name="Glass J.I."/>
            <person name="Rusch D."/>
            <person name="Podicherti R."/>
            <person name="Tsui H.-C.T."/>
            <person name="Winkler M.E."/>
        </authorList>
    </citation>
    <scope>NUCLEOTIDE SEQUENCE</scope>
</reference>
<keyword evidence="1" id="KW-0472">Membrane</keyword>
<dbReference type="Pfam" id="PF12412">
    <property type="entry name" value="DUF3667"/>
    <property type="match status" value="1"/>
</dbReference>
<dbReference type="EMBL" id="UINC01005967">
    <property type="protein sequence ID" value="SVA24667.1"/>
    <property type="molecule type" value="Genomic_DNA"/>
</dbReference>
<proteinExistence type="predicted"/>
<evidence type="ECO:0008006" key="3">
    <source>
        <dbReference type="Google" id="ProtNLM"/>
    </source>
</evidence>
<evidence type="ECO:0000313" key="2">
    <source>
        <dbReference type="EMBL" id="SVA24667.1"/>
    </source>
</evidence>
<evidence type="ECO:0000256" key="1">
    <source>
        <dbReference type="SAM" id="Phobius"/>
    </source>
</evidence>
<feature type="transmembrane region" description="Helical" evidence="1">
    <location>
        <begin position="230"/>
        <end position="249"/>
    </location>
</feature>
<protein>
    <recommendedName>
        <fullName evidence="3">DUF3667 domain-containing protein</fullName>
    </recommendedName>
</protein>
<dbReference type="AlphaFoldDB" id="A0A381UBD1"/>
<feature type="transmembrane region" description="Helical" evidence="1">
    <location>
        <begin position="138"/>
        <end position="156"/>
    </location>
</feature>
<organism evidence="2">
    <name type="scientific">marine metagenome</name>
    <dbReference type="NCBI Taxonomy" id="408172"/>
    <lineage>
        <taxon>unclassified sequences</taxon>
        <taxon>metagenomes</taxon>
        <taxon>ecological metagenomes</taxon>
    </lineage>
</organism>
<keyword evidence="1" id="KW-0812">Transmembrane</keyword>
<keyword evidence="1" id="KW-1133">Transmembrane helix</keyword>
<feature type="transmembrane region" description="Helical" evidence="1">
    <location>
        <begin position="79"/>
        <end position="95"/>
    </location>
</feature>
<feature type="transmembrane region" description="Helical" evidence="1">
    <location>
        <begin position="198"/>
        <end position="218"/>
    </location>
</feature>